<dbReference type="InterPro" id="IPR036265">
    <property type="entry name" value="HIT-like_sf"/>
</dbReference>
<name>A0A418KTD3_9ACTN</name>
<dbReference type="PRINTS" id="PR00332">
    <property type="entry name" value="HISTRIAD"/>
</dbReference>
<dbReference type="GO" id="GO:0003824">
    <property type="term" value="F:catalytic activity"/>
    <property type="evidence" value="ECO:0007669"/>
    <property type="project" value="InterPro"/>
</dbReference>
<dbReference type="InterPro" id="IPR001310">
    <property type="entry name" value="Histidine_triad_HIT"/>
</dbReference>
<evidence type="ECO:0000259" key="5">
    <source>
        <dbReference type="PROSITE" id="PS51084"/>
    </source>
</evidence>
<dbReference type="PROSITE" id="PS51084">
    <property type="entry name" value="HIT_2"/>
    <property type="match status" value="1"/>
</dbReference>
<organism evidence="6 7">
    <name type="scientific">Jiangella rhizosphaerae</name>
    <dbReference type="NCBI Taxonomy" id="2293569"/>
    <lineage>
        <taxon>Bacteria</taxon>
        <taxon>Bacillati</taxon>
        <taxon>Actinomycetota</taxon>
        <taxon>Actinomycetes</taxon>
        <taxon>Jiangellales</taxon>
        <taxon>Jiangellaceae</taxon>
        <taxon>Jiangella</taxon>
    </lineage>
</organism>
<feature type="region of interest" description="Disordered" evidence="4">
    <location>
        <begin position="1"/>
        <end position="54"/>
    </location>
</feature>
<reference evidence="6 7" key="1">
    <citation type="submission" date="2018-09" db="EMBL/GenBank/DDBJ databases">
        <title>Isolation, diversity and antifungal activity of actinobacteria from wheat.</title>
        <authorList>
            <person name="Han C."/>
        </authorList>
    </citation>
    <scope>NUCLEOTIDE SEQUENCE [LARGE SCALE GENOMIC DNA]</scope>
    <source>
        <strain evidence="6 7">NEAU-YY265</strain>
    </source>
</reference>
<dbReference type="Proteomes" id="UP000284057">
    <property type="component" value="Unassembled WGS sequence"/>
</dbReference>
<dbReference type="AlphaFoldDB" id="A0A418KTD3"/>
<evidence type="ECO:0000256" key="1">
    <source>
        <dbReference type="PIRSR" id="PIRSR601310-1"/>
    </source>
</evidence>
<evidence type="ECO:0000256" key="3">
    <source>
        <dbReference type="PROSITE-ProRule" id="PRU00464"/>
    </source>
</evidence>
<keyword evidence="7" id="KW-1185">Reference proteome</keyword>
<evidence type="ECO:0000256" key="4">
    <source>
        <dbReference type="SAM" id="MobiDB-lite"/>
    </source>
</evidence>
<dbReference type="SUPFAM" id="SSF54197">
    <property type="entry name" value="HIT-like"/>
    <property type="match status" value="1"/>
</dbReference>
<comment type="caution">
    <text evidence="6">The sequence shown here is derived from an EMBL/GenBank/DDBJ whole genome shotgun (WGS) entry which is preliminary data.</text>
</comment>
<protein>
    <submittedName>
        <fullName evidence="6">Histidine triad nucleotide-binding protein</fullName>
    </submittedName>
</protein>
<accession>A0A418KTD3</accession>
<dbReference type="CDD" id="cd01276">
    <property type="entry name" value="PKCI_related"/>
    <property type="match status" value="1"/>
</dbReference>
<dbReference type="Gene3D" id="3.30.428.10">
    <property type="entry name" value="HIT-like"/>
    <property type="match status" value="1"/>
</dbReference>
<feature type="active site" description="Tele-AMP-histidine intermediate" evidence="1">
    <location>
        <position position="158"/>
    </location>
</feature>
<proteinExistence type="predicted"/>
<sequence>MAPEGTGGRRRTGEDTPPAGGPPHHGRRPAAPRGCTGARRRRRGALPSLLPEPPEARVTRDADCLFCKIAGGEIPADVVRENEHTLAFRDISPQAPTHVLVVPRDHHRDVASLAAAAPGTLAELVRTAAAVAADEGIEAYRLVFNTGEQAGQSVFHVHGHVLGGRAMTWPPG</sequence>
<dbReference type="InterPro" id="IPR011146">
    <property type="entry name" value="HIT-like"/>
</dbReference>
<dbReference type="OrthoDB" id="9784774at2"/>
<evidence type="ECO:0000313" key="7">
    <source>
        <dbReference type="Proteomes" id="UP000284057"/>
    </source>
</evidence>
<dbReference type="Pfam" id="PF01230">
    <property type="entry name" value="HIT"/>
    <property type="match status" value="1"/>
</dbReference>
<evidence type="ECO:0000313" key="6">
    <source>
        <dbReference type="EMBL" id="RIQ30038.1"/>
    </source>
</evidence>
<dbReference type="PANTHER" id="PTHR23089">
    <property type="entry name" value="HISTIDINE TRIAD HIT PROTEIN"/>
    <property type="match status" value="1"/>
</dbReference>
<feature type="short sequence motif" description="Histidine triad motif" evidence="2 3">
    <location>
        <begin position="156"/>
        <end position="160"/>
    </location>
</feature>
<gene>
    <name evidence="6" type="ORF">DY240_07940</name>
</gene>
<feature type="domain" description="HIT" evidence="5">
    <location>
        <begin position="65"/>
        <end position="172"/>
    </location>
</feature>
<dbReference type="EMBL" id="QUAL01000066">
    <property type="protein sequence ID" value="RIQ30038.1"/>
    <property type="molecule type" value="Genomic_DNA"/>
</dbReference>
<evidence type="ECO:0000256" key="2">
    <source>
        <dbReference type="PIRSR" id="PIRSR601310-3"/>
    </source>
</evidence>